<protein>
    <recommendedName>
        <fullName evidence="5">Peroxin 26</fullName>
    </recommendedName>
</protein>
<dbReference type="Proteomes" id="UP001447188">
    <property type="component" value="Unassembled WGS sequence"/>
</dbReference>
<gene>
    <name evidence="3" type="ORF">Q9L58_003913</name>
</gene>
<evidence type="ECO:0000256" key="2">
    <source>
        <dbReference type="SAM" id="Phobius"/>
    </source>
</evidence>
<organism evidence="3 4">
    <name type="scientific">Discina gigas</name>
    <dbReference type="NCBI Taxonomy" id="1032678"/>
    <lineage>
        <taxon>Eukaryota</taxon>
        <taxon>Fungi</taxon>
        <taxon>Dikarya</taxon>
        <taxon>Ascomycota</taxon>
        <taxon>Pezizomycotina</taxon>
        <taxon>Pezizomycetes</taxon>
        <taxon>Pezizales</taxon>
        <taxon>Discinaceae</taxon>
        <taxon>Discina</taxon>
    </lineage>
</organism>
<comment type="caution">
    <text evidence="3">The sequence shown here is derived from an EMBL/GenBank/DDBJ whole genome shotgun (WGS) entry which is preliminary data.</text>
</comment>
<keyword evidence="2" id="KW-1133">Transmembrane helix</keyword>
<feature type="transmembrane region" description="Helical" evidence="2">
    <location>
        <begin position="381"/>
        <end position="398"/>
    </location>
</feature>
<evidence type="ECO:0000313" key="3">
    <source>
        <dbReference type="EMBL" id="KAL0637090.1"/>
    </source>
</evidence>
<keyword evidence="4" id="KW-1185">Reference proteome</keyword>
<feature type="compositionally biased region" description="Basic and acidic residues" evidence="1">
    <location>
        <begin position="247"/>
        <end position="281"/>
    </location>
</feature>
<keyword evidence="2" id="KW-0812">Transmembrane</keyword>
<reference evidence="3 4" key="1">
    <citation type="submission" date="2024-02" db="EMBL/GenBank/DDBJ databases">
        <title>Discinaceae phylogenomics.</title>
        <authorList>
            <person name="Dirks A.C."/>
            <person name="James T.Y."/>
        </authorList>
    </citation>
    <scope>NUCLEOTIDE SEQUENCE [LARGE SCALE GENOMIC DNA]</scope>
    <source>
        <strain evidence="3 4">ACD0624</strain>
    </source>
</reference>
<dbReference type="EMBL" id="JBBBZM010000039">
    <property type="protein sequence ID" value="KAL0637090.1"/>
    <property type="molecule type" value="Genomic_DNA"/>
</dbReference>
<proteinExistence type="predicted"/>
<evidence type="ECO:0000256" key="1">
    <source>
        <dbReference type="SAM" id="MobiDB-lite"/>
    </source>
</evidence>
<evidence type="ECO:0008006" key="5">
    <source>
        <dbReference type="Google" id="ProtNLM"/>
    </source>
</evidence>
<evidence type="ECO:0000313" key="4">
    <source>
        <dbReference type="Proteomes" id="UP001447188"/>
    </source>
</evidence>
<feature type="region of interest" description="Disordered" evidence="1">
    <location>
        <begin position="1"/>
        <end position="32"/>
    </location>
</feature>
<feature type="region of interest" description="Disordered" evidence="1">
    <location>
        <begin position="247"/>
        <end position="319"/>
    </location>
</feature>
<feature type="compositionally biased region" description="Pro residues" evidence="1">
    <location>
        <begin position="1"/>
        <end position="12"/>
    </location>
</feature>
<name>A0ABR3GMR3_9PEZI</name>
<keyword evidence="2" id="KW-0472">Membrane</keyword>
<sequence>MLRAIPYPPPQRPLVQGDRMAHHPLHPQPPHHSQHLAVLAKPAQQLTTPATVARVYRTCTNLFLTRRLPDALATLTPVLIDSVSPRVKCSRTLRTKVWSLYFAIMDAAAKMGAEEGKKVWGATEWRKIAAKVRSGAVWDEAIAAYGGEGKIDGDVINALVTLLLAHSQDQTVTQKKIEAYLSAAPNLLSTDDDTKGVVQRVKLVELYILHVLPRVGDWEYAREFAHMSGDLDDEQKEIFQTTLDQLQKDSEDAERYTAELEKQREQEWAHERALAEEDRSRIPSAPPSVSGGGRSSSKMANGRIAKGPKASSVRGNTTPHTKILKETPVAATPTNAAEKASVTHSRGGVAKGKADSASLFRTTTALLNRLQAQMGTASGRFAMLRAVIMVAVVVWMTSKRRVRERVRRLLLLAWIKTTRTVGMGMKVTYI</sequence>
<accession>A0ABR3GMR3</accession>